<feature type="transmembrane region" description="Helical" evidence="8">
    <location>
        <begin position="228"/>
        <end position="247"/>
    </location>
</feature>
<comment type="subcellular location">
    <subcellularLocation>
        <location evidence="1">Membrane</location>
        <topology evidence="1">Multi-pass membrane protein</topology>
    </subcellularLocation>
</comment>
<dbReference type="GeneID" id="4622434"/>
<dbReference type="InterPro" id="IPR050360">
    <property type="entry name" value="MFS_Sugar_Transporters"/>
</dbReference>
<feature type="transmembrane region" description="Helical" evidence="8">
    <location>
        <begin position="134"/>
        <end position="156"/>
    </location>
</feature>
<keyword evidence="3 7" id="KW-0813">Transport</keyword>
<dbReference type="InterPro" id="IPR003663">
    <property type="entry name" value="Sugar/inositol_transpt"/>
</dbReference>
<dbReference type="PANTHER" id="PTHR48022:SF50">
    <property type="entry name" value="HEXOSE TRANSPORTER HXT14"/>
    <property type="match status" value="1"/>
</dbReference>
<dbReference type="InParanoid" id="Q752H1"/>
<dbReference type="Pfam" id="PF00083">
    <property type="entry name" value="Sugar_tr"/>
    <property type="match status" value="1"/>
</dbReference>
<keyword evidence="11" id="KW-1185">Reference proteome</keyword>
<dbReference type="EMBL" id="AE016819">
    <property type="protein sequence ID" value="AAS53973.1"/>
    <property type="molecule type" value="Genomic_DNA"/>
</dbReference>
<feature type="transmembrane region" description="Helical" evidence="8">
    <location>
        <begin position="191"/>
        <end position="216"/>
    </location>
</feature>
<evidence type="ECO:0000256" key="3">
    <source>
        <dbReference type="ARBA" id="ARBA00022448"/>
    </source>
</evidence>
<feature type="transmembrane region" description="Helical" evidence="8">
    <location>
        <begin position="267"/>
        <end position="284"/>
    </location>
</feature>
<comment type="similarity">
    <text evidence="2 7">Belongs to the major facilitator superfamily. Sugar transporter (TC 2.A.1.1) family.</text>
</comment>
<dbReference type="Proteomes" id="UP000000591">
    <property type="component" value="Chromosome VI"/>
</dbReference>
<feature type="domain" description="Major facilitator superfamily (MFS) profile" evidence="9">
    <location>
        <begin position="90"/>
        <end position="542"/>
    </location>
</feature>
<dbReference type="SUPFAM" id="SSF103473">
    <property type="entry name" value="MFS general substrate transporter"/>
    <property type="match status" value="1"/>
</dbReference>
<evidence type="ECO:0000313" key="10">
    <source>
        <dbReference type="EMBL" id="AAS53973.1"/>
    </source>
</evidence>
<proteinExistence type="inferred from homology"/>
<dbReference type="RefSeq" id="NP_986149.1">
    <property type="nucleotide sequence ID" value="NM_212285.1"/>
</dbReference>
<name>Q752H1_EREGS</name>
<dbReference type="GO" id="GO:0005886">
    <property type="term" value="C:plasma membrane"/>
    <property type="evidence" value="ECO:0000318"/>
    <property type="project" value="GO_Central"/>
</dbReference>
<feature type="transmembrane region" description="Helical" evidence="8">
    <location>
        <begin position="417"/>
        <end position="441"/>
    </location>
</feature>
<feature type="transmembrane region" description="Helical" evidence="8">
    <location>
        <begin position="487"/>
        <end position="507"/>
    </location>
</feature>
<dbReference type="InterPro" id="IPR036259">
    <property type="entry name" value="MFS_trans_sf"/>
</dbReference>
<dbReference type="PANTHER" id="PTHR48022">
    <property type="entry name" value="PLASTIDIC GLUCOSE TRANSPORTER 4"/>
    <property type="match status" value="1"/>
</dbReference>
<accession>Q752H1</accession>
<evidence type="ECO:0000256" key="4">
    <source>
        <dbReference type="ARBA" id="ARBA00022692"/>
    </source>
</evidence>
<dbReference type="InterPro" id="IPR005829">
    <property type="entry name" value="Sugar_transporter_CS"/>
</dbReference>
<keyword evidence="6 8" id="KW-0472">Membrane</keyword>
<dbReference type="InterPro" id="IPR020846">
    <property type="entry name" value="MFS_dom"/>
</dbReference>
<reference evidence="11" key="2">
    <citation type="journal article" date="2013" name="G3 (Bethesda)">
        <title>Genomes of Ashbya fungi isolated from insects reveal four mating-type loci, numerous translocations, lack of transposons, and distinct gene duplications.</title>
        <authorList>
            <person name="Dietrich F.S."/>
            <person name="Voegeli S."/>
            <person name="Kuo S."/>
            <person name="Philippsen P."/>
        </authorList>
    </citation>
    <scope>GENOME REANNOTATION</scope>
    <source>
        <strain evidence="11">ATCC 10895 / CBS 109.51 / FGSC 9923 / NRRL Y-1056</strain>
    </source>
</reference>
<dbReference type="PROSITE" id="PS50850">
    <property type="entry name" value="MFS"/>
    <property type="match status" value="1"/>
</dbReference>
<feature type="transmembrane region" description="Helical" evidence="8">
    <location>
        <begin position="519"/>
        <end position="538"/>
    </location>
</feature>
<dbReference type="PROSITE" id="PS00216">
    <property type="entry name" value="SUGAR_TRANSPORT_1"/>
    <property type="match status" value="1"/>
</dbReference>
<dbReference type="KEGG" id="ago:AGOS_AFR602W"/>
<dbReference type="NCBIfam" id="TIGR00879">
    <property type="entry name" value="SP"/>
    <property type="match status" value="1"/>
</dbReference>
<evidence type="ECO:0000259" key="9">
    <source>
        <dbReference type="PROSITE" id="PS50850"/>
    </source>
</evidence>
<evidence type="ECO:0000256" key="6">
    <source>
        <dbReference type="ARBA" id="ARBA00023136"/>
    </source>
</evidence>
<dbReference type="eggNOG" id="KOG0254">
    <property type="taxonomic scope" value="Eukaryota"/>
</dbReference>
<gene>
    <name evidence="10" type="ORF">AGOS_AFR602W</name>
</gene>
<feature type="transmembrane region" description="Helical" evidence="8">
    <location>
        <begin position="453"/>
        <end position="475"/>
    </location>
</feature>
<dbReference type="OrthoDB" id="2241241at2759"/>
<dbReference type="GO" id="GO:0005351">
    <property type="term" value="F:carbohydrate:proton symporter activity"/>
    <property type="evidence" value="ECO:0000318"/>
    <property type="project" value="GO_Central"/>
</dbReference>
<evidence type="ECO:0000256" key="7">
    <source>
        <dbReference type="RuleBase" id="RU003346"/>
    </source>
</evidence>
<dbReference type="AlphaFoldDB" id="Q752H1"/>
<dbReference type="HOGENOM" id="CLU_001265_30_1_1"/>
<dbReference type="InterPro" id="IPR005828">
    <property type="entry name" value="MFS_sugar_transport-like"/>
</dbReference>
<dbReference type="Gene3D" id="1.20.1250.20">
    <property type="entry name" value="MFS general substrate transporter like domains"/>
    <property type="match status" value="1"/>
</dbReference>
<feature type="transmembrane region" description="Helical" evidence="8">
    <location>
        <begin position="168"/>
        <end position="185"/>
    </location>
</feature>
<evidence type="ECO:0000256" key="5">
    <source>
        <dbReference type="ARBA" id="ARBA00022989"/>
    </source>
</evidence>
<protein>
    <submittedName>
        <fullName evidence="10">AFR602Wp</fullName>
    </submittedName>
</protein>
<evidence type="ECO:0000256" key="1">
    <source>
        <dbReference type="ARBA" id="ARBA00004141"/>
    </source>
</evidence>
<reference evidence="10 11" key="1">
    <citation type="journal article" date="2004" name="Science">
        <title>The Ashbya gossypii genome as a tool for mapping the ancient Saccharomyces cerevisiae genome.</title>
        <authorList>
            <person name="Dietrich F.S."/>
            <person name="Voegeli S."/>
            <person name="Brachat S."/>
            <person name="Lerch A."/>
            <person name="Gates K."/>
            <person name="Steiner S."/>
            <person name="Mohr C."/>
            <person name="Pohlmann R."/>
            <person name="Luedi P."/>
            <person name="Choi S."/>
            <person name="Wing R.A."/>
            <person name="Flavier A."/>
            <person name="Gaffney T.D."/>
            <person name="Philippsen P."/>
        </authorList>
    </citation>
    <scope>NUCLEOTIDE SEQUENCE [LARGE SCALE GENOMIC DNA]</scope>
    <source>
        <strain evidence="11">ATCC 10895 / CBS 109.51 / FGSC 9923 / NRRL Y-1056</strain>
    </source>
</reference>
<dbReference type="GO" id="GO:0008643">
    <property type="term" value="P:carbohydrate transport"/>
    <property type="evidence" value="ECO:0000318"/>
    <property type="project" value="GO_Central"/>
</dbReference>
<dbReference type="OMA" id="IFGWDVG"/>
<feature type="transmembrane region" description="Helical" evidence="8">
    <location>
        <begin position="388"/>
        <end position="410"/>
    </location>
</feature>
<sequence length="558" mass="61146">MQATTSASTDVDAYKKDITVRRRSQPCSSSSGSLKVMNTETKAMDTRSVLELKEKEEYGVYEAAGSTDRSISLSGASPVPEGSLVRPVLYCLSVAFCGIIFGWDLGTIGGISTMPSFQNTLGPRFNGDTGLHEFPGRLLGLLIGIFNIGCAIGGLTIARLGDIKGRKIAILTSLLVYAVGMFVQLGSGHFWYRYFIGRLIAGLAVGATMVLVPMFLSELAPVRIRGAMIVLYQVVICLGIALGSIVNYACKELVHDTLSNMTWKVPIFFQIGFTVLLSLALLITPESAEFLAMKGHLEKAKRSFAVMNGLSKDHPFVEERVASFVQVSMKSDDIEHSGDRWEFIRGNPRLGLRLFIGVTVMALQMLSGVNYFFYYGTTLFRFVGIEDAYVTSIIIGCVDLLGTFIGVYIVERLGRKICLLSGATGMFICMTVYACLGSFALKDDSNNKTVGAVMIFFTCVFVMFFAATSGPVSMVVMSEIFPIRTKVMSMAICTSVNWLVNFLIAFVTPDVTDAINYRFGFVFSGCLLFSIVFFIYLVPETKGLTHEQVDAIYEKTHD</sequence>
<organism evidence="10 11">
    <name type="scientific">Eremothecium gossypii (strain ATCC 10895 / CBS 109.51 / FGSC 9923 / NRRL Y-1056)</name>
    <name type="common">Yeast</name>
    <name type="synonym">Ashbya gossypii</name>
    <dbReference type="NCBI Taxonomy" id="284811"/>
    <lineage>
        <taxon>Eukaryota</taxon>
        <taxon>Fungi</taxon>
        <taxon>Dikarya</taxon>
        <taxon>Ascomycota</taxon>
        <taxon>Saccharomycotina</taxon>
        <taxon>Saccharomycetes</taxon>
        <taxon>Saccharomycetales</taxon>
        <taxon>Saccharomycetaceae</taxon>
        <taxon>Eremothecium</taxon>
    </lineage>
</organism>
<dbReference type="PROSITE" id="PS00217">
    <property type="entry name" value="SUGAR_TRANSPORT_2"/>
    <property type="match status" value="1"/>
</dbReference>
<dbReference type="PRINTS" id="PR00171">
    <property type="entry name" value="SUGRTRNSPORT"/>
</dbReference>
<feature type="transmembrane region" description="Helical" evidence="8">
    <location>
        <begin position="350"/>
        <end position="376"/>
    </location>
</feature>
<feature type="transmembrane region" description="Helical" evidence="8">
    <location>
        <begin position="88"/>
        <end position="114"/>
    </location>
</feature>
<evidence type="ECO:0000256" key="8">
    <source>
        <dbReference type="SAM" id="Phobius"/>
    </source>
</evidence>
<evidence type="ECO:0000313" key="11">
    <source>
        <dbReference type="Proteomes" id="UP000000591"/>
    </source>
</evidence>
<keyword evidence="5 8" id="KW-1133">Transmembrane helix</keyword>
<dbReference type="FunCoup" id="Q752H1">
    <property type="interactions" value="1433"/>
</dbReference>
<keyword evidence="4 8" id="KW-0812">Transmembrane</keyword>
<evidence type="ECO:0000256" key="2">
    <source>
        <dbReference type="ARBA" id="ARBA00010992"/>
    </source>
</evidence>